<sequence length="443" mass="47187">MNATDSEPERTVEDAAAQGRLLSLTAERPAAGGTFVARHEGRVVFVRGTAPGETVTARLLDDPEQAADARFWRAEAIDVLEAGVDRVPSVWAEAGVDGVGGAEWAHIALPAQRRIASEVMQELLQRAGVTSYPIEDVQVEPATHDMDGLGWRTRVRFAVDADGAVGMRGWRSHEVRSVGENPLAAQAIRDLDLGSWTAPEGVEAIDVVAPSAGPPAVVLIGRELDPASVSIPDSWGDADVAVRTAQGLTPLRGDGTVTERVGERLFTVAATGFWQVHRRAAELLTEVVSGDLAAPRGGSVWDLYGGVGLFAAAAAEQVGQDGSVVSVEGNRRASQLAAENLEDLRQVSTATADVTDWVRARRGGVDVVVLDPPRSGAGAELMELLTKVVRERIVYVSCEPSTLARDLAVAEKAGWGIVDLRVFDLFPHTHHVESVTVLERPLR</sequence>
<accession>A0ABW4Q1U2</accession>
<dbReference type="InterPro" id="IPR010280">
    <property type="entry name" value="U5_MeTrfase_fam"/>
</dbReference>
<feature type="binding site" evidence="4">
    <location>
        <position position="304"/>
    </location>
    <ligand>
        <name>S-adenosyl-L-methionine</name>
        <dbReference type="ChEBI" id="CHEBI:59789"/>
    </ligand>
</feature>
<feature type="domain" description="TRAM" evidence="5">
    <location>
        <begin position="15"/>
        <end position="73"/>
    </location>
</feature>
<dbReference type="CDD" id="cd02440">
    <property type="entry name" value="AdoMet_MTases"/>
    <property type="match status" value="1"/>
</dbReference>
<dbReference type="GO" id="GO:0008168">
    <property type="term" value="F:methyltransferase activity"/>
    <property type="evidence" value="ECO:0007669"/>
    <property type="project" value="UniProtKB-KW"/>
</dbReference>
<evidence type="ECO:0000256" key="3">
    <source>
        <dbReference type="ARBA" id="ARBA00022691"/>
    </source>
</evidence>
<feature type="binding site" evidence="4">
    <location>
        <position position="275"/>
    </location>
    <ligand>
        <name>S-adenosyl-L-methionine</name>
        <dbReference type="ChEBI" id="CHEBI:59789"/>
    </ligand>
</feature>
<evidence type="ECO:0000256" key="2">
    <source>
        <dbReference type="ARBA" id="ARBA00022679"/>
    </source>
</evidence>
<dbReference type="PANTHER" id="PTHR11061:SF30">
    <property type="entry name" value="TRNA (URACIL(54)-C(5))-METHYLTRANSFERASE"/>
    <property type="match status" value="1"/>
</dbReference>
<dbReference type="InterPro" id="IPR030391">
    <property type="entry name" value="MeTrfase_TrmA_CS"/>
</dbReference>
<keyword evidence="3 4" id="KW-0949">S-adenosyl-L-methionine</keyword>
<dbReference type="Pfam" id="PF01938">
    <property type="entry name" value="TRAM"/>
    <property type="match status" value="1"/>
</dbReference>
<evidence type="ECO:0000313" key="6">
    <source>
        <dbReference type="EMBL" id="MFD1835668.1"/>
    </source>
</evidence>
<dbReference type="InterPro" id="IPR029063">
    <property type="entry name" value="SAM-dependent_MTases_sf"/>
</dbReference>
<dbReference type="Pfam" id="PF05958">
    <property type="entry name" value="tRNA_U5-meth_tr"/>
    <property type="match status" value="1"/>
</dbReference>
<evidence type="ECO:0000256" key="1">
    <source>
        <dbReference type="ARBA" id="ARBA00022603"/>
    </source>
</evidence>
<evidence type="ECO:0000259" key="5">
    <source>
        <dbReference type="PROSITE" id="PS50926"/>
    </source>
</evidence>
<feature type="binding site" evidence="4">
    <location>
        <position position="328"/>
    </location>
    <ligand>
        <name>S-adenosyl-L-methionine</name>
        <dbReference type="ChEBI" id="CHEBI:59789"/>
    </ligand>
</feature>
<dbReference type="Gene3D" id="3.40.50.150">
    <property type="entry name" value="Vaccinia Virus protein VP39"/>
    <property type="match status" value="1"/>
</dbReference>
<dbReference type="PROSITE" id="PS51687">
    <property type="entry name" value="SAM_MT_RNA_M5U"/>
    <property type="match status" value="1"/>
</dbReference>
<dbReference type="InterPro" id="IPR012340">
    <property type="entry name" value="NA-bd_OB-fold"/>
</dbReference>
<keyword evidence="2 4" id="KW-0808">Transferase</keyword>
<feature type="binding site" evidence="4">
    <location>
        <position position="371"/>
    </location>
    <ligand>
        <name>S-adenosyl-L-methionine</name>
        <dbReference type="ChEBI" id="CHEBI:59789"/>
    </ligand>
</feature>
<proteinExistence type="inferred from homology"/>
<evidence type="ECO:0000256" key="4">
    <source>
        <dbReference type="PROSITE-ProRule" id="PRU01024"/>
    </source>
</evidence>
<dbReference type="PROSITE" id="PS01231">
    <property type="entry name" value="TRMA_2"/>
    <property type="match status" value="1"/>
</dbReference>
<dbReference type="RefSeq" id="WP_137770913.1">
    <property type="nucleotide sequence ID" value="NZ_BAAAIS010000003.1"/>
</dbReference>
<dbReference type="InterPro" id="IPR002792">
    <property type="entry name" value="TRAM_dom"/>
</dbReference>
<protein>
    <submittedName>
        <fullName evidence="6">Class I SAM-dependent RNA methyltransferase</fullName>
        <ecNumber evidence="6">2.1.1.-</ecNumber>
    </submittedName>
</protein>
<comment type="caution">
    <text evidence="6">The sequence shown here is derived from an EMBL/GenBank/DDBJ whole genome shotgun (WGS) entry which is preliminary data.</text>
</comment>
<dbReference type="PANTHER" id="PTHR11061">
    <property type="entry name" value="RNA M5U METHYLTRANSFERASE"/>
    <property type="match status" value="1"/>
</dbReference>
<dbReference type="Gene3D" id="2.40.50.140">
    <property type="entry name" value="Nucleic acid-binding proteins"/>
    <property type="match status" value="1"/>
</dbReference>
<dbReference type="GO" id="GO:0032259">
    <property type="term" value="P:methylation"/>
    <property type="evidence" value="ECO:0007669"/>
    <property type="project" value="UniProtKB-KW"/>
</dbReference>
<dbReference type="PROSITE" id="PS50926">
    <property type="entry name" value="TRAM"/>
    <property type="match status" value="1"/>
</dbReference>
<dbReference type="Gene3D" id="2.40.50.1070">
    <property type="match status" value="1"/>
</dbReference>
<dbReference type="EMBL" id="JBHUFL010000003">
    <property type="protein sequence ID" value="MFD1835668.1"/>
    <property type="molecule type" value="Genomic_DNA"/>
</dbReference>
<feature type="active site" description="Nucleophile" evidence="4">
    <location>
        <position position="398"/>
    </location>
</feature>
<keyword evidence="7" id="KW-1185">Reference proteome</keyword>
<dbReference type="Proteomes" id="UP001597280">
    <property type="component" value="Unassembled WGS sequence"/>
</dbReference>
<reference evidence="7" key="1">
    <citation type="journal article" date="2019" name="Int. J. Syst. Evol. Microbiol.">
        <title>The Global Catalogue of Microorganisms (GCM) 10K type strain sequencing project: providing services to taxonomists for standard genome sequencing and annotation.</title>
        <authorList>
            <consortium name="The Broad Institute Genomics Platform"/>
            <consortium name="The Broad Institute Genome Sequencing Center for Infectious Disease"/>
            <person name="Wu L."/>
            <person name="Ma J."/>
        </authorList>
    </citation>
    <scope>NUCLEOTIDE SEQUENCE [LARGE SCALE GENOMIC DNA]</scope>
    <source>
        <strain evidence="7">JCM 11650</strain>
    </source>
</reference>
<organism evidence="6 7">
    <name type="scientific">Brachybacterium rhamnosum</name>
    <dbReference type="NCBI Taxonomy" id="173361"/>
    <lineage>
        <taxon>Bacteria</taxon>
        <taxon>Bacillati</taxon>
        <taxon>Actinomycetota</taxon>
        <taxon>Actinomycetes</taxon>
        <taxon>Micrococcales</taxon>
        <taxon>Dermabacteraceae</taxon>
        <taxon>Brachybacterium</taxon>
    </lineage>
</organism>
<comment type="similarity">
    <text evidence="4">Belongs to the class I-like SAM-binding methyltransferase superfamily. RNA M5U methyltransferase family.</text>
</comment>
<dbReference type="SUPFAM" id="SSF53335">
    <property type="entry name" value="S-adenosyl-L-methionine-dependent methyltransferases"/>
    <property type="match status" value="1"/>
</dbReference>
<gene>
    <name evidence="6" type="ORF">ACFSDA_11375</name>
</gene>
<keyword evidence="1 4" id="KW-0489">Methyltransferase</keyword>
<dbReference type="EC" id="2.1.1.-" evidence="6"/>
<name>A0ABW4Q1U2_9MICO</name>
<evidence type="ECO:0000313" key="7">
    <source>
        <dbReference type="Proteomes" id="UP001597280"/>
    </source>
</evidence>
<dbReference type="SUPFAM" id="SSF50249">
    <property type="entry name" value="Nucleic acid-binding proteins"/>
    <property type="match status" value="1"/>
</dbReference>